<dbReference type="EMBL" id="JHEG04000001">
    <property type="protein sequence ID" value="KAF3885239.1"/>
    <property type="molecule type" value="Genomic_DNA"/>
</dbReference>
<reference evidence="1" key="2">
    <citation type="submission" date="2019-11" db="EMBL/GenBank/DDBJ databases">
        <title>Improved Assembly of Tolypothrix boutellei genome.</title>
        <authorList>
            <person name="Sarangi A.N."/>
            <person name="Mukherjee M."/>
            <person name="Ghosh S."/>
            <person name="Singh D."/>
            <person name="Das A."/>
            <person name="Kant S."/>
            <person name="Prusty A."/>
            <person name="Tripathy S."/>
        </authorList>
    </citation>
    <scope>NUCLEOTIDE SEQUENCE</scope>
    <source>
        <strain evidence="1">VB521301</strain>
    </source>
</reference>
<protein>
    <submittedName>
        <fullName evidence="1">Uncharacterized protein</fullName>
    </submittedName>
</protein>
<reference evidence="1" key="1">
    <citation type="journal article" date="2015" name="Genome Announc.">
        <title>Draft Genome Sequence of Tolypothrix boutellei Strain VB521301.</title>
        <authorList>
            <person name="Chandrababunaidu M.M."/>
            <person name="Singh D."/>
            <person name="Sen D."/>
            <person name="Bhan S."/>
            <person name="Das S."/>
            <person name="Gupta A."/>
            <person name="Adhikary S.P."/>
            <person name="Tripathy S."/>
        </authorList>
    </citation>
    <scope>NUCLEOTIDE SEQUENCE</scope>
    <source>
        <strain evidence="1">VB521301</strain>
    </source>
</reference>
<dbReference type="AlphaFoldDB" id="A0A8S9T118"/>
<comment type="caution">
    <text evidence="1">The sequence shown here is derived from an EMBL/GenBank/DDBJ whole genome shotgun (WGS) entry which is preliminary data.</text>
</comment>
<name>A0A8S9T118_9CYAN</name>
<dbReference type="Proteomes" id="UP000029738">
    <property type="component" value="Unassembled WGS sequence"/>
</dbReference>
<sequence length="74" mass="8835">MMTIAQDRDSTHLENNLLRQIRIKEHQLKIAREFNMIYVAETLQKQLSELEKQLPDSYNLEFQALMSLLDEEDL</sequence>
<proteinExistence type="predicted"/>
<gene>
    <name evidence="1" type="ORF">DA73_0400007040</name>
</gene>
<evidence type="ECO:0000313" key="2">
    <source>
        <dbReference type="Proteomes" id="UP000029738"/>
    </source>
</evidence>
<evidence type="ECO:0000313" key="1">
    <source>
        <dbReference type="EMBL" id="KAF3885239.1"/>
    </source>
</evidence>
<keyword evidence="2" id="KW-1185">Reference proteome</keyword>
<dbReference type="RefSeq" id="WP_050046332.1">
    <property type="nucleotide sequence ID" value="NZ_JHEG04000001.1"/>
</dbReference>
<accession>A0A8S9T118</accession>
<dbReference type="OrthoDB" id="489057at2"/>
<organism evidence="1 2">
    <name type="scientific">Tolypothrix bouteillei VB521301</name>
    <dbReference type="NCBI Taxonomy" id="1479485"/>
    <lineage>
        <taxon>Bacteria</taxon>
        <taxon>Bacillati</taxon>
        <taxon>Cyanobacteriota</taxon>
        <taxon>Cyanophyceae</taxon>
        <taxon>Nostocales</taxon>
        <taxon>Tolypothrichaceae</taxon>
        <taxon>Tolypothrix</taxon>
    </lineage>
</organism>